<dbReference type="OrthoDB" id="5406014at2759"/>
<name>A0A4Z1SRS3_GIAMU</name>
<dbReference type="EMBL" id="VDLU01000002">
    <property type="protein sequence ID" value="TNJ28624.1"/>
    <property type="molecule type" value="Genomic_DNA"/>
</dbReference>
<keyword evidence="3" id="KW-1185">Reference proteome</keyword>
<sequence length="1837" mass="201381">MAEHPKGTEPKVAQTPLMNCVLQNNADLVKKHISHAGQVDPVNHMTALQIAAANGKARAAEALITLPSQIASGGRIASELGMQTGPYARTALMHAAISNQGMCIRALSPEMGMTDSLGNTALVLAVKCNSYTFVRDFCDNVKEGYLERAAAYRELGAYSSHMTALMHAASLGHIEVMQLLIPFEACMQSDDDNKVTALMVATLAMIHYMECYGGADTFNKIDLAELLRAHPDDYPMLLPNYPPYKNPIPDIDHVLFDAKATLLSKFAVQPDGLPPRPFSALPTGRGREATRSRIEAEDSGVLENPECTLSFIAVDADTMSSPPASQGKTTVIAPPSTALVVDGPNLPARPLEMMNKGPSPEHKAKHPLCQVMNYVTCIRYLVLKEAGILGGHPVLSCALYCAVAANNLLAVRLLSSFETQITNSRRETSLILAARLNYSLVVREVLIRELGQRDANGFTALMYAAIQGNLDVVYTIVSSSEMCVQTPKGHSALMLAILSPLARRYYLPADEEAAAKTDKKHGNLDVVKLLSSPYLNREHKARYHRRLSLTGELGADGTGDLLDRLQRQAPGGEGGLFSASGATALMYAVACDQTDCVSVLAEVEYGLQARGELHDLFAAIEYDGDTSFVDELLYRNTTNPFITPGDVWIFRYTSVGDIGANNEMADKKLTMKAFRAKLAKEAAQQAKTNLRLVSNTLKEQHKAMTKELNEQANQALKEAQKLFSPDDSSPGRSTSKKHKRSPSTFSVQRIGHSKTKSSSFLSPELETLTPGLDPQSGNKSCTSLLVARSMSGLYLDLPPESSHPNPDGAEVASSAMEGLELIKAELMTIKEEFTGAFNNPMNGITPDDKNRLKHILSTCLAHVTAMYKHAADGSDQFMSKQMLQKLTLISEGCRSIQAKINSVPTLTVALGSVSSNLIVILNAIDHVQKTSARVVLQAQGANDTPSQFQVLFSHVGFTALMLAAELNRKAAFQILFPHEAGRRSGLGVTAMLLACKLNRVDLVRSVVVDHFQTHRNLVLAELEARMQPENTTALMLAAEENNRQVIEILLSNKEISDSLLLKRDSEGNTALHHAIRMNAVAACRLLAADEHSIRNNANKTPYEVASELGCAGCIEVLSEYGETGKRISHTPLMEAARNNSSSNCEEIIKLSENADLNRRRILKEVKKSKIFRDDLAPLPNVETMLHDTQFRVMRRLNVPSENATDAQTTCSSPRGRSKYRRQIGERCDCCHFTALMHAVVTDSADAGRLLAPYESRAFYRYPMPAIENDNETAEPDEYTALMIAVYCGKFDIARILIPFEAGLRSKKAGRTALAIAARMGCTSIVKELAELEGRIEDNFGDDCLISAIKYLKHIGDKYVLGSEKVDYDVRGEFSGICESSILTGATVSGVLFNGDEDTSTMMAQLIPKQRTTIDKILENLKTQVESTPAQAQSYNSQIIAYLAQHVPSKTHGTLELTHLQLAAKLKVTRVLEVLVKLEHGIRQTNAKRETALMLAAEANYVDGVRLLAPVEKTMLNSHNCNARMLAMKAGAFDAEMILAQYEDFQEHRLYQAIVDGNLEAVKQNFEFLGCMNNGESCLMAAAMLADEAIFDTLFEECVRRRGRAGVKTDFGLRDKNGYTCLMRLVDRFGTVAPETQQVFLSRIKRFFTVREEVGNVVQPPLATSPASARNLTDKFTGMTAFLMSCALDNHAVVRLFLEAVGTNGMDNSDLFEREVKSASPDGDVALLVVIKNGLLDTFQELVNSAAYVCNALPPTTNIMHVLVNRNCVEMFNIAMPTLYKLNPRVYNVERTEKYLVSTHKAARFGREDLENDQPSSKKEDDDPQPSIDAEDSILKSD</sequence>
<evidence type="ECO:0000256" key="1">
    <source>
        <dbReference type="SAM" id="MobiDB-lite"/>
    </source>
</evidence>
<dbReference type="VEuPathDB" id="GiardiaDB:GMRT_10886"/>
<dbReference type="SMART" id="SM00248">
    <property type="entry name" value="ANK"/>
    <property type="match status" value="19"/>
</dbReference>
<dbReference type="InterPro" id="IPR002110">
    <property type="entry name" value="Ankyrin_rpt"/>
</dbReference>
<comment type="caution">
    <text evidence="2">The sequence shown here is derived from an EMBL/GenBank/DDBJ whole genome shotgun (WGS) entry which is preliminary data.</text>
</comment>
<feature type="region of interest" description="Disordered" evidence="1">
    <location>
        <begin position="1805"/>
        <end position="1837"/>
    </location>
</feature>
<reference evidence="2 3" key="1">
    <citation type="submission" date="2019-05" db="EMBL/GenBank/DDBJ databases">
        <title>The compact genome of Giardia muris reveals important steps in the evolution of intestinal protozoan parasites.</title>
        <authorList>
            <person name="Xu F."/>
            <person name="Jimenez-Gonzalez A."/>
            <person name="Einarsson E."/>
            <person name="Astvaldsson A."/>
            <person name="Peirasmaki D."/>
            <person name="Eckmann L."/>
            <person name="Andersson J.O."/>
            <person name="Svard S.G."/>
            <person name="Jerlstrom-Hultqvist J."/>
        </authorList>
    </citation>
    <scope>NUCLEOTIDE SEQUENCE [LARGE SCALE GENOMIC DNA]</scope>
    <source>
        <strain evidence="2 3">Roberts-Thomson</strain>
    </source>
</reference>
<protein>
    <submittedName>
        <fullName evidence="2">Ankyrin repeat protein 1</fullName>
    </submittedName>
</protein>
<feature type="region of interest" description="Disordered" evidence="1">
    <location>
        <begin position="274"/>
        <end position="298"/>
    </location>
</feature>
<accession>A0A4Z1SRS3</accession>
<dbReference type="Pfam" id="PF12796">
    <property type="entry name" value="Ank_2"/>
    <property type="match status" value="4"/>
</dbReference>
<dbReference type="Gene3D" id="1.25.40.20">
    <property type="entry name" value="Ankyrin repeat-containing domain"/>
    <property type="match status" value="6"/>
</dbReference>
<evidence type="ECO:0000313" key="3">
    <source>
        <dbReference type="Proteomes" id="UP000315496"/>
    </source>
</evidence>
<dbReference type="SUPFAM" id="SSF48403">
    <property type="entry name" value="Ankyrin repeat"/>
    <property type="match status" value="5"/>
</dbReference>
<dbReference type="Proteomes" id="UP000315496">
    <property type="component" value="Chromosome 2"/>
</dbReference>
<evidence type="ECO:0000313" key="2">
    <source>
        <dbReference type="EMBL" id="TNJ28624.1"/>
    </source>
</evidence>
<feature type="region of interest" description="Disordered" evidence="1">
    <location>
        <begin position="721"/>
        <end position="776"/>
    </location>
</feature>
<organism evidence="2 3">
    <name type="scientific">Giardia muris</name>
    <dbReference type="NCBI Taxonomy" id="5742"/>
    <lineage>
        <taxon>Eukaryota</taxon>
        <taxon>Metamonada</taxon>
        <taxon>Diplomonadida</taxon>
        <taxon>Hexamitidae</taxon>
        <taxon>Giardiinae</taxon>
        <taxon>Giardia</taxon>
    </lineage>
</organism>
<dbReference type="PANTHER" id="PTHR24120">
    <property type="entry name" value="GH07239P"/>
    <property type="match status" value="1"/>
</dbReference>
<proteinExistence type="predicted"/>
<gene>
    <name evidence="2" type="ORF">GMRT_10886</name>
</gene>
<feature type="compositionally biased region" description="Basic and acidic residues" evidence="1">
    <location>
        <begin position="285"/>
        <end position="296"/>
    </location>
</feature>
<dbReference type="PANTHER" id="PTHR24120:SF4">
    <property type="entry name" value="GH07239P"/>
    <property type="match status" value="1"/>
</dbReference>
<dbReference type="InterPro" id="IPR036770">
    <property type="entry name" value="Ankyrin_rpt-contain_sf"/>
</dbReference>